<feature type="region of interest" description="Disordered" evidence="1">
    <location>
        <begin position="1"/>
        <end position="42"/>
    </location>
</feature>
<dbReference type="Proteomes" id="UP001516400">
    <property type="component" value="Unassembled WGS sequence"/>
</dbReference>
<feature type="compositionally biased region" description="Low complexity" evidence="1">
    <location>
        <begin position="179"/>
        <end position="199"/>
    </location>
</feature>
<accession>A0ABD2PCF2</accession>
<dbReference type="EMBL" id="JABFTP020000185">
    <property type="protein sequence ID" value="KAL3288637.1"/>
    <property type="molecule type" value="Genomic_DNA"/>
</dbReference>
<evidence type="ECO:0000313" key="2">
    <source>
        <dbReference type="EMBL" id="KAL3288637.1"/>
    </source>
</evidence>
<evidence type="ECO:0000256" key="1">
    <source>
        <dbReference type="SAM" id="MobiDB-lite"/>
    </source>
</evidence>
<reference evidence="2 3" key="1">
    <citation type="journal article" date="2021" name="BMC Biol.">
        <title>Horizontally acquired antibacterial genes associated with adaptive radiation of ladybird beetles.</title>
        <authorList>
            <person name="Li H.S."/>
            <person name="Tang X.F."/>
            <person name="Huang Y.H."/>
            <person name="Xu Z.Y."/>
            <person name="Chen M.L."/>
            <person name="Du X.Y."/>
            <person name="Qiu B.Y."/>
            <person name="Chen P.T."/>
            <person name="Zhang W."/>
            <person name="Slipinski A."/>
            <person name="Escalona H.E."/>
            <person name="Waterhouse R.M."/>
            <person name="Zwick A."/>
            <person name="Pang H."/>
        </authorList>
    </citation>
    <scope>NUCLEOTIDE SEQUENCE [LARGE SCALE GENOMIC DNA]</scope>
    <source>
        <strain evidence="2">SYSU2018</strain>
    </source>
</reference>
<protein>
    <submittedName>
        <fullName evidence="2">Uncharacterized protein</fullName>
    </submittedName>
</protein>
<feature type="compositionally biased region" description="Polar residues" evidence="1">
    <location>
        <begin position="8"/>
        <end position="29"/>
    </location>
</feature>
<sequence>MNPKVSEESPSSSRQDNNANLNNGVNQSKGAIPKAKYNLKNPHARKKNIKVNNNIEDISSLNIGDSTNILKLNGFSKTLTNDFVHNSVEIEDYEGTELSLSTTMQDNVENGSVSSSSEDNELSVSDDGCIYTYKGDRVADLPDSFYNIELPILDNNEVADEQRQGNSSPEMDFLEMDFDPGPSGDADSESSSSSQVDQACELPFDTNEKVEDQEPCCSKNIEVVKLSEISKEPSKILQSLSSSKNEIKDCKTKSCLKSVQKELVMPWSCTLWQRTRASKQLRVVKKHMNSFGELSSPKEGTTPTSDYKSSDCCDSVCEDENEKIMIWSDREASLKQITQISPSSCGATAVLNVLVALRLPIPSIDKIHEFVQTKLRANFSPLCEYLQSRSTAGCSHREIISGLKNASNGRIYARFFSMYPERCVNIYKWLGFWIQHGAVPVATLNLQKCDGSIPDSWHHQMIFGVDSTNVYLTNPLECVNSSVLWHQLVSESVLLIRRQDVVSRWNPRVDLEELGKIKDNRWRDLNVLGQVAKVIREQPRSCRENASITSHIKIPADYKSGITLAIDINSSAYPLLRECPELPLLNISNTAVIS</sequence>
<gene>
    <name evidence="2" type="ORF">HHI36_003070</name>
</gene>
<feature type="region of interest" description="Disordered" evidence="1">
    <location>
        <begin position="156"/>
        <end position="199"/>
    </location>
</feature>
<comment type="caution">
    <text evidence="2">The sequence shown here is derived from an EMBL/GenBank/DDBJ whole genome shotgun (WGS) entry which is preliminary data.</text>
</comment>
<evidence type="ECO:0000313" key="3">
    <source>
        <dbReference type="Proteomes" id="UP001516400"/>
    </source>
</evidence>
<dbReference type="AlphaFoldDB" id="A0ABD2PCF2"/>
<proteinExistence type="predicted"/>
<keyword evidence="3" id="KW-1185">Reference proteome</keyword>
<name>A0ABD2PCF2_9CUCU</name>
<organism evidence="2 3">
    <name type="scientific">Cryptolaemus montrouzieri</name>
    <dbReference type="NCBI Taxonomy" id="559131"/>
    <lineage>
        <taxon>Eukaryota</taxon>
        <taxon>Metazoa</taxon>
        <taxon>Ecdysozoa</taxon>
        <taxon>Arthropoda</taxon>
        <taxon>Hexapoda</taxon>
        <taxon>Insecta</taxon>
        <taxon>Pterygota</taxon>
        <taxon>Neoptera</taxon>
        <taxon>Endopterygota</taxon>
        <taxon>Coleoptera</taxon>
        <taxon>Polyphaga</taxon>
        <taxon>Cucujiformia</taxon>
        <taxon>Coccinelloidea</taxon>
        <taxon>Coccinellidae</taxon>
        <taxon>Scymninae</taxon>
        <taxon>Scymnini</taxon>
        <taxon>Cryptolaemus</taxon>
    </lineage>
</organism>